<dbReference type="Proteomes" id="UP000177622">
    <property type="component" value="Unassembled WGS sequence"/>
</dbReference>
<sequence>MQWIQHEQQQSQLQPQLLQPELNMIEFEADTKYTVDPTMAFGDGNKFTGDISGGLMLGIINQFTAFTHILATDTFISLLECRHPVGFQIARFP</sequence>
<dbReference type="RefSeq" id="XP_022481970.1">
    <property type="nucleotide sequence ID" value="XM_022638173.1"/>
</dbReference>
<reference evidence="1 2" key="1">
    <citation type="journal article" date="2016" name="Sci. Rep.">
        <title>Penicillium arizonense, a new, genome sequenced fungal species, reveals a high chemical diversity in secreted metabolites.</title>
        <authorList>
            <person name="Grijseels S."/>
            <person name="Nielsen J.C."/>
            <person name="Randelovic M."/>
            <person name="Nielsen J."/>
            <person name="Nielsen K.F."/>
            <person name="Workman M."/>
            <person name="Frisvad J.C."/>
        </authorList>
    </citation>
    <scope>NUCLEOTIDE SEQUENCE [LARGE SCALE GENOMIC DNA]</scope>
    <source>
        <strain evidence="1 2">CBS 141311</strain>
    </source>
</reference>
<keyword evidence="2" id="KW-1185">Reference proteome</keyword>
<name>A0A1F5L0I2_PENAI</name>
<accession>A0A1F5L0I2</accession>
<proteinExistence type="predicted"/>
<gene>
    <name evidence="1" type="ORF">PENARI_c223G01860</name>
</gene>
<protein>
    <submittedName>
        <fullName evidence="1">Uncharacterized protein</fullName>
    </submittedName>
</protein>
<dbReference type="GeneID" id="34582907"/>
<comment type="caution">
    <text evidence="1">The sequence shown here is derived from an EMBL/GenBank/DDBJ whole genome shotgun (WGS) entry which is preliminary data.</text>
</comment>
<organism evidence="1 2">
    <name type="scientific">Penicillium arizonense</name>
    <dbReference type="NCBI Taxonomy" id="1835702"/>
    <lineage>
        <taxon>Eukaryota</taxon>
        <taxon>Fungi</taxon>
        <taxon>Dikarya</taxon>
        <taxon>Ascomycota</taxon>
        <taxon>Pezizomycotina</taxon>
        <taxon>Eurotiomycetes</taxon>
        <taxon>Eurotiomycetidae</taxon>
        <taxon>Eurotiales</taxon>
        <taxon>Aspergillaceae</taxon>
        <taxon>Penicillium</taxon>
    </lineage>
</organism>
<evidence type="ECO:0000313" key="2">
    <source>
        <dbReference type="Proteomes" id="UP000177622"/>
    </source>
</evidence>
<evidence type="ECO:0000313" key="1">
    <source>
        <dbReference type="EMBL" id="OGE46499.1"/>
    </source>
</evidence>
<dbReference type="EMBL" id="LXJU01000223">
    <property type="protein sequence ID" value="OGE46499.1"/>
    <property type="molecule type" value="Genomic_DNA"/>
</dbReference>
<dbReference type="AlphaFoldDB" id="A0A1F5L0I2"/>